<keyword evidence="3" id="KW-1185">Reference proteome</keyword>
<protein>
    <submittedName>
        <fullName evidence="2">Uncharacterized protein</fullName>
    </submittedName>
</protein>
<reference evidence="2" key="2">
    <citation type="submission" date="2020-09" db="EMBL/GenBank/DDBJ databases">
        <authorList>
            <person name="Sun Q."/>
            <person name="Ohkuma M."/>
        </authorList>
    </citation>
    <scope>NUCLEOTIDE SEQUENCE</scope>
    <source>
        <strain evidence="2">JCM 18487</strain>
    </source>
</reference>
<evidence type="ECO:0000313" key="2">
    <source>
        <dbReference type="EMBL" id="GGJ07242.1"/>
    </source>
</evidence>
<evidence type="ECO:0000313" key="3">
    <source>
        <dbReference type="Proteomes" id="UP000637695"/>
    </source>
</evidence>
<evidence type="ECO:0000256" key="1">
    <source>
        <dbReference type="SAM" id="Phobius"/>
    </source>
</evidence>
<proteinExistence type="predicted"/>
<dbReference type="EMBL" id="BMOY01000022">
    <property type="protein sequence ID" value="GGJ07242.1"/>
    <property type="molecule type" value="Genomic_DNA"/>
</dbReference>
<keyword evidence="1" id="KW-1133">Transmembrane helix</keyword>
<dbReference type="RefSeq" id="WP_188882240.1">
    <property type="nucleotide sequence ID" value="NZ_BMOY01000022.1"/>
</dbReference>
<reference evidence="2" key="1">
    <citation type="journal article" date="2014" name="Int. J. Syst. Evol. Microbiol.">
        <title>Complete genome sequence of Corynebacterium casei LMG S-19264T (=DSM 44701T), isolated from a smear-ripened cheese.</title>
        <authorList>
            <consortium name="US DOE Joint Genome Institute (JGI-PGF)"/>
            <person name="Walter F."/>
            <person name="Albersmeier A."/>
            <person name="Kalinowski J."/>
            <person name="Ruckert C."/>
        </authorList>
    </citation>
    <scope>NUCLEOTIDE SEQUENCE</scope>
    <source>
        <strain evidence="2">JCM 18487</strain>
    </source>
</reference>
<dbReference type="Proteomes" id="UP000637695">
    <property type="component" value="Unassembled WGS sequence"/>
</dbReference>
<name>A0A917KBQ5_9BACL</name>
<dbReference type="AlphaFoldDB" id="A0A917KBQ5"/>
<gene>
    <name evidence="2" type="ORF">GCM10010885_15480</name>
</gene>
<accession>A0A917KBQ5</accession>
<keyword evidence="1" id="KW-0812">Transmembrane</keyword>
<organism evidence="2 3">
    <name type="scientific">Alicyclobacillus cellulosilyticus</name>
    <dbReference type="NCBI Taxonomy" id="1003997"/>
    <lineage>
        <taxon>Bacteria</taxon>
        <taxon>Bacillati</taxon>
        <taxon>Bacillota</taxon>
        <taxon>Bacilli</taxon>
        <taxon>Bacillales</taxon>
        <taxon>Alicyclobacillaceae</taxon>
        <taxon>Alicyclobacillus</taxon>
    </lineage>
</organism>
<sequence>MVRTSYMAEKLAVSFPLVVAVMGFTGWLVRTVTHASVQRGQQDER</sequence>
<feature type="transmembrane region" description="Helical" evidence="1">
    <location>
        <begin position="12"/>
        <end position="29"/>
    </location>
</feature>
<comment type="caution">
    <text evidence="2">The sequence shown here is derived from an EMBL/GenBank/DDBJ whole genome shotgun (WGS) entry which is preliminary data.</text>
</comment>
<keyword evidence="1" id="KW-0472">Membrane</keyword>